<dbReference type="InterPro" id="IPR012340">
    <property type="entry name" value="NA-bd_OB-fold"/>
</dbReference>
<dbReference type="GO" id="GO:0005886">
    <property type="term" value="C:plasma membrane"/>
    <property type="evidence" value="ECO:0007669"/>
    <property type="project" value="TreeGrafter"/>
</dbReference>
<keyword evidence="2 5" id="KW-0812">Transmembrane</keyword>
<evidence type="ECO:0000256" key="3">
    <source>
        <dbReference type="ARBA" id="ARBA00022989"/>
    </source>
</evidence>
<feature type="domain" description="NfeD-like C-terminal" evidence="6">
    <location>
        <begin position="87"/>
        <end position="141"/>
    </location>
</feature>
<dbReference type="Proteomes" id="UP000322165">
    <property type="component" value="Unassembled WGS sequence"/>
</dbReference>
<sequence>MRTELIVWGCIALALIAAETLVPGAFLLWLGLAAAALWLLLWALPLSPAWQVVVFVLLSFVSVGIYIRWFRPRQSPGEQPLLNRRGEQLVGQVFELEQAIVNGRGRLKIGDAFWVAEGPDLPKGTRVRVVAARNMALAVEPA</sequence>
<keyword evidence="8" id="KW-1185">Reference proteome</keyword>
<evidence type="ECO:0000313" key="8">
    <source>
        <dbReference type="Proteomes" id="UP000322165"/>
    </source>
</evidence>
<reference evidence="7 8" key="2">
    <citation type="submission" date="2019-09" db="EMBL/GenBank/DDBJ databases">
        <authorList>
            <person name="Mazur A."/>
        </authorList>
    </citation>
    <scope>NUCLEOTIDE SEQUENCE [LARGE SCALE GENOMIC DNA]</scope>
    <source>
        <strain evidence="7 8">3729k</strain>
    </source>
</reference>
<dbReference type="InterPro" id="IPR002810">
    <property type="entry name" value="NfeD-like_C"/>
</dbReference>
<evidence type="ECO:0000259" key="6">
    <source>
        <dbReference type="Pfam" id="PF01957"/>
    </source>
</evidence>
<keyword evidence="4 5" id="KW-0472">Membrane</keyword>
<evidence type="ECO:0000256" key="5">
    <source>
        <dbReference type="SAM" id="Phobius"/>
    </source>
</evidence>
<dbReference type="AlphaFoldDB" id="A0A5B2ZBA7"/>
<protein>
    <submittedName>
        <fullName evidence="7">NfeD family protein</fullName>
    </submittedName>
</protein>
<name>A0A5B2ZBA7_9GAMM</name>
<feature type="transmembrane region" description="Helical" evidence="5">
    <location>
        <begin position="50"/>
        <end position="69"/>
    </location>
</feature>
<accession>A0A5B2ZBA7</accession>
<organism evidence="7 8">
    <name type="scientific">Arenimonas fontis</name>
    <dbReference type="NCBI Taxonomy" id="2608255"/>
    <lineage>
        <taxon>Bacteria</taxon>
        <taxon>Pseudomonadati</taxon>
        <taxon>Pseudomonadota</taxon>
        <taxon>Gammaproteobacteria</taxon>
        <taxon>Lysobacterales</taxon>
        <taxon>Lysobacteraceae</taxon>
        <taxon>Arenimonas</taxon>
    </lineage>
</organism>
<gene>
    <name evidence="7" type="ORF">F0415_04875</name>
</gene>
<dbReference type="Gene3D" id="2.40.50.140">
    <property type="entry name" value="Nucleic acid-binding proteins"/>
    <property type="match status" value="1"/>
</dbReference>
<proteinExistence type="predicted"/>
<dbReference type="InterPro" id="IPR052165">
    <property type="entry name" value="Membrane_assoc_protease"/>
</dbReference>
<evidence type="ECO:0000256" key="2">
    <source>
        <dbReference type="ARBA" id="ARBA00022692"/>
    </source>
</evidence>
<evidence type="ECO:0000256" key="1">
    <source>
        <dbReference type="ARBA" id="ARBA00004141"/>
    </source>
</evidence>
<dbReference type="PANTHER" id="PTHR33507">
    <property type="entry name" value="INNER MEMBRANE PROTEIN YBBJ"/>
    <property type="match status" value="1"/>
</dbReference>
<evidence type="ECO:0000256" key="4">
    <source>
        <dbReference type="ARBA" id="ARBA00023136"/>
    </source>
</evidence>
<dbReference type="EMBL" id="VUOD01000003">
    <property type="protein sequence ID" value="KAA2285257.1"/>
    <property type="molecule type" value="Genomic_DNA"/>
</dbReference>
<comment type="subcellular location">
    <subcellularLocation>
        <location evidence="1">Membrane</location>
        <topology evidence="1">Multi-pass membrane protein</topology>
    </subcellularLocation>
</comment>
<evidence type="ECO:0000313" key="7">
    <source>
        <dbReference type="EMBL" id="KAA2285257.1"/>
    </source>
</evidence>
<comment type="caution">
    <text evidence="7">The sequence shown here is derived from an EMBL/GenBank/DDBJ whole genome shotgun (WGS) entry which is preliminary data.</text>
</comment>
<reference evidence="7 8" key="1">
    <citation type="submission" date="2019-09" db="EMBL/GenBank/DDBJ databases">
        <title>Arenimonas chukotkensis sp. nov., a bacterium isolated from Chukotka hot spring, Arctic region, Russia.</title>
        <authorList>
            <person name="Zayulina K.S."/>
            <person name="Prokofeva M.I."/>
            <person name="Elcheninov A.G."/>
            <person name="Novikov A."/>
            <person name="Kochetkova T.V."/>
            <person name="Kublanov I.V."/>
        </authorList>
    </citation>
    <scope>NUCLEOTIDE SEQUENCE [LARGE SCALE GENOMIC DNA]</scope>
    <source>
        <strain evidence="7 8">3729k</strain>
    </source>
</reference>
<dbReference type="RefSeq" id="WP_149860081.1">
    <property type="nucleotide sequence ID" value="NZ_VUOD01000003.1"/>
</dbReference>
<keyword evidence="3 5" id="KW-1133">Transmembrane helix</keyword>
<dbReference type="PANTHER" id="PTHR33507:SF3">
    <property type="entry name" value="INNER MEMBRANE PROTEIN YBBJ"/>
    <property type="match status" value="1"/>
</dbReference>
<dbReference type="Pfam" id="PF01957">
    <property type="entry name" value="NfeD"/>
    <property type="match status" value="1"/>
</dbReference>
<feature type="transmembrane region" description="Helical" evidence="5">
    <location>
        <begin position="27"/>
        <end position="44"/>
    </location>
</feature>